<protein>
    <submittedName>
        <fullName evidence="1">Uncharacterized protein</fullName>
    </submittedName>
</protein>
<evidence type="ECO:0000313" key="1">
    <source>
        <dbReference type="EMBL" id="VCU08951.1"/>
    </source>
</evidence>
<dbReference type="EMBL" id="UWOC01000148">
    <property type="protein sequence ID" value="VCU08951.1"/>
    <property type="molecule type" value="Genomic_DNA"/>
</dbReference>
<gene>
    <name evidence="1" type="ORF">RHODGE_RHODGE_02710</name>
</gene>
<dbReference type="AlphaFoldDB" id="A0A447CUJ3"/>
<dbReference type="RefSeq" id="WP_129609382.1">
    <property type="nucleotide sequence ID" value="NZ_UWOC01000148.1"/>
</dbReference>
<evidence type="ECO:0000313" key="2">
    <source>
        <dbReference type="Proteomes" id="UP000289200"/>
    </source>
</evidence>
<accession>A0A447CUJ3</accession>
<comment type="caution">
    <text evidence="1">The sequence shown here is derived from an EMBL/GenBank/DDBJ whole genome shotgun (WGS) entry which is preliminary data.</text>
</comment>
<dbReference type="Proteomes" id="UP000289200">
    <property type="component" value="Unassembled WGS sequence"/>
</dbReference>
<reference evidence="2" key="1">
    <citation type="submission" date="2018-10" db="EMBL/GenBank/DDBJ databases">
        <authorList>
            <person name="Peiro R."/>
            <person name="Begona"/>
            <person name="Cbmso G."/>
            <person name="Lopez M."/>
            <person name="Gonzalez S."/>
            <person name="Sacristan E."/>
            <person name="Castillo E."/>
        </authorList>
    </citation>
    <scope>NUCLEOTIDE SEQUENCE [LARGE SCALE GENOMIC DNA]</scope>
</reference>
<proteinExistence type="predicted"/>
<name>A0A447CUJ3_9BRAD</name>
<sequence length="69" mass="8057">MVAYEETHWAASDREIAVFEKMYKETSREERLEIALKEVVIQLMRLNANTEEIGNVLNRIAEGLPFECK</sequence>
<keyword evidence="2" id="KW-1185">Reference proteome</keyword>
<organism evidence="1 2">
    <name type="scientific">Rhodoplanes serenus</name>
    <dbReference type="NCBI Taxonomy" id="200615"/>
    <lineage>
        <taxon>Bacteria</taxon>
        <taxon>Pseudomonadati</taxon>
        <taxon>Pseudomonadota</taxon>
        <taxon>Alphaproteobacteria</taxon>
        <taxon>Hyphomicrobiales</taxon>
        <taxon>Nitrobacteraceae</taxon>
        <taxon>Rhodoplanes</taxon>
    </lineage>
</organism>